<feature type="compositionally biased region" description="Low complexity" evidence="1">
    <location>
        <begin position="19"/>
        <end position="50"/>
    </location>
</feature>
<dbReference type="Proteomes" id="UP000728032">
    <property type="component" value="Unassembled WGS sequence"/>
</dbReference>
<dbReference type="PROSITE" id="PS50940">
    <property type="entry name" value="CHIT_BIND_II"/>
    <property type="match status" value="1"/>
</dbReference>
<name>A0A7R9MBG3_9ACAR</name>
<dbReference type="OrthoDB" id="6407093at2759"/>
<organism evidence="3">
    <name type="scientific">Oppiella nova</name>
    <dbReference type="NCBI Taxonomy" id="334625"/>
    <lineage>
        <taxon>Eukaryota</taxon>
        <taxon>Metazoa</taxon>
        <taxon>Ecdysozoa</taxon>
        <taxon>Arthropoda</taxon>
        <taxon>Chelicerata</taxon>
        <taxon>Arachnida</taxon>
        <taxon>Acari</taxon>
        <taxon>Acariformes</taxon>
        <taxon>Sarcoptiformes</taxon>
        <taxon>Oribatida</taxon>
        <taxon>Brachypylina</taxon>
        <taxon>Oppioidea</taxon>
        <taxon>Oppiidae</taxon>
        <taxon>Oppiella</taxon>
    </lineage>
</organism>
<dbReference type="GO" id="GO:0005576">
    <property type="term" value="C:extracellular region"/>
    <property type="evidence" value="ECO:0007669"/>
    <property type="project" value="InterPro"/>
</dbReference>
<dbReference type="Pfam" id="PF01607">
    <property type="entry name" value="CBM_14"/>
    <property type="match status" value="1"/>
</dbReference>
<dbReference type="AlphaFoldDB" id="A0A7R9MBG3"/>
<dbReference type="SUPFAM" id="SSF57625">
    <property type="entry name" value="Invertebrate chitin-binding proteins"/>
    <property type="match status" value="1"/>
</dbReference>
<feature type="non-terminal residue" evidence="3">
    <location>
        <position position="125"/>
    </location>
</feature>
<dbReference type="InterPro" id="IPR036508">
    <property type="entry name" value="Chitin-bd_dom_sf"/>
</dbReference>
<dbReference type="GO" id="GO:0008061">
    <property type="term" value="F:chitin binding"/>
    <property type="evidence" value="ECO:0007669"/>
    <property type="project" value="InterPro"/>
</dbReference>
<dbReference type="InterPro" id="IPR002557">
    <property type="entry name" value="Chitin-bd_dom"/>
</dbReference>
<evidence type="ECO:0000256" key="1">
    <source>
        <dbReference type="SAM" id="MobiDB-lite"/>
    </source>
</evidence>
<sequence>TTEGCTCVCPTTAPVTISTTPTLTSTQPTSAPTTPTTRPTTRRPATTPKPGFQCPVEDIVRTLCLGPKDCLYPNPNGCDTYIHCTVDYGSRTGTPVVMPCPGGLLWNDNIKECDNPSKSTCPRGY</sequence>
<dbReference type="EMBL" id="OC926913">
    <property type="protein sequence ID" value="CAD7656955.1"/>
    <property type="molecule type" value="Genomic_DNA"/>
</dbReference>
<feature type="region of interest" description="Disordered" evidence="1">
    <location>
        <begin position="19"/>
        <end position="52"/>
    </location>
</feature>
<protein>
    <recommendedName>
        <fullName evidence="2">Chitin-binding type-2 domain-containing protein</fullName>
    </recommendedName>
</protein>
<dbReference type="Gene3D" id="2.170.140.10">
    <property type="entry name" value="Chitin binding domain"/>
    <property type="match status" value="1"/>
</dbReference>
<reference evidence="3" key="1">
    <citation type="submission" date="2020-11" db="EMBL/GenBank/DDBJ databases">
        <authorList>
            <person name="Tran Van P."/>
        </authorList>
    </citation>
    <scope>NUCLEOTIDE SEQUENCE</scope>
</reference>
<feature type="non-terminal residue" evidence="3">
    <location>
        <position position="1"/>
    </location>
</feature>
<keyword evidence="4" id="KW-1185">Reference proteome</keyword>
<dbReference type="SMART" id="SM00494">
    <property type="entry name" value="ChtBD2"/>
    <property type="match status" value="1"/>
</dbReference>
<proteinExistence type="predicted"/>
<dbReference type="EMBL" id="CAJPVJ010012088">
    <property type="protein sequence ID" value="CAG2174142.1"/>
    <property type="molecule type" value="Genomic_DNA"/>
</dbReference>
<evidence type="ECO:0000313" key="4">
    <source>
        <dbReference type="Proteomes" id="UP000728032"/>
    </source>
</evidence>
<gene>
    <name evidence="3" type="ORF">ONB1V03_LOCUS13591</name>
</gene>
<accession>A0A7R9MBG3</accession>
<evidence type="ECO:0000259" key="2">
    <source>
        <dbReference type="PROSITE" id="PS50940"/>
    </source>
</evidence>
<evidence type="ECO:0000313" key="3">
    <source>
        <dbReference type="EMBL" id="CAD7656955.1"/>
    </source>
</evidence>
<feature type="domain" description="Chitin-binding type-2" evidence="2">
    <location>
        <begin position="61"/>
        <end position="123"/>
    </location>
</feature>